<evidence type="ECO:0000313" key="2">
    <source>
        <dbReference type="Proteomes" id="UP001497472"/>
    </source>
</evidence>
<reference evidence="1 2" key="1">
    <citation type="submission" date="2023-11" db="EMBL/GenBank/DDBJ databases">
        <authorList>
            <person name="Okamura Y."/>
        </authorList>
    </citation>
    <scope>NUCLEOTIDE SEQUENCE [LARGE SCALE GENOMIC DNA]</scope>
</reference>
<dbReference type="Proteomes" id="UP001497472">
    <property type="component" value="Unassembled WGS sequence"/>
</dbReference>
<gene>
    <name evidence="1" type="ORF">LNINA_LOCUS5158</name>
</gene>
<organism evidence="1 2">
    <name type="scientific">Leptosia nina</name>
    <dbReference type="NCBI Taxonomy" id="320188"/>
    <lineage>
        <taxon>Eukaryota</taxon>
        <taxon>Metazoa</taxon>
        <taxon>Ecdysozoa</taxon>
        <taxon>Arthropoda</taxon>
        <taxon>Hexapoda</taxon>
        <taxon>Insecta</taxon>
        <taxon>Pterygota</taxon>
        <taxon>Neoptera</taxon>
        <taxon>Endopterygota</taxon>
        <taxon>Lepidoptera</taxon>
        <taxon>Glossata</taxon>
        <taxon>Ditrysia</taxon>
        <taxon>Papilionoidea</taxon>
        <taxon>Pieridae</taxon>
        <taxon>Pierinae</taxon>
        <taxon>Leptosia</taxon>
    </lineage>
</organism>
<name>A0AAV1J7V2_9NEOP</name>
<protein>
    <submittedName>
        <fullName evidence="1">Uncharacterized protein</fullName>
    </submittedName>
</protein>
<keyword evidence="2" id="KW-1185">Reference proteome</keyword>
<proteinExistence type="predicted"/>
<dbReference type="AlphaFoldDB" id="A0AAV1J7V2"/>
<dbReference type="EMBL" id="CAVLEF010000007">
    <property type="protein sequence ID" value="CAK1545518.1"/>
    <property type="molecule type" value="Genomic_DNA"/>
</dbReference>
<sequence>MVFLQIELEAPKPRPWNAEREPREAYEPRAVEYFEYNGIRSIAVAVRAFQLAHNDWRRRGARCDAAGGRTSDFTADIATARRSEPDPYYIKSRTDLRRSRLLYRTITSNVLSLSSYYVRFLNKHPNWIEYYSRKALSEARKLLFVDECRMLVQCWKRFVGRAEARAGGRAGGRAAGSTENRPTLTRPVSYLFVHTSLL</sequence>
<evidence type="ECO:0000313" key="1">
    <source>
        <dbReference type="EMBL" id="CAK1545518.1"/>
    </source>
</evidence>
<accession>A0AAV1J7V2</accession>
<comment type="caution">
    <text evidence="1">The sequence shown here is derived from an EMBL/GenBank/DDBJ whole genome shotgun (WGS) entry which is preliminary data.</text>
</comment>